<dbReference type="Gene3D" id="2.60.120.10">
    <property type="entry name" value="Jelly Rolls"/>
    <property type="match status" value="1"/>
</dbReference>
<dbReference type="Gene3D" id="1.10.260.40">
    <property type="entry name" value="lambda repressor-like DNA-binding domains"/>
    <property type="match status" value="1"/>
</dbReference>
<dbReference type="PANTHER" id="PTHR46797">
    <property type="entry name" value="HTH-TYPE TRANSCRIPTIONAL REGULATOR"/>
    <property type="match status" value="1"/>
</dbReference>
<dbReference type="EMBL" id="JADIVZ010000012">
    <property type="protein sequence ID" value="MBF4163473.1"/>
    <property type="molecule type" value="Genomic_DNA"/>
</dbReference>
<dbReference type="InterPro" id="IPR011051">
    <property type="entry name" value="RmlC_Cupin_sf"/>
</dbReference>
<dbReference type="GO" id="GO:0003677">
    <property type="term" value="F:DNA binding"/>
    <property type="evidence" value="ECO:0007669"/>
    <property type="project" value="UniProtKB-KW"/>
</dbReference>
<dbReference type="GO" id="GO:0003700">
    <property type="term" value="F:DNA-binding transcription factor activity"/>
    <property type="evidence" value="ECO:0007669"/>
    <property type="project" value="TreeGrafter"/>
</dbReference>
<comment type="caution">
    <text evidence="3">The sequence shown here is derived from an EMBL/GenBank/DDBJ whole genome shotgun (WGS) entry which is preliminary data.</text>
</comment>
<gene>
    <name evidence="3" type="ORF">ISG29_17430</name>
</gene>
<dbReference type="AlphaFoldDB" id="A0A930UYY9"/>
<dbReference type="InterPro" id="IPR010982">
    <property type="entry name" value="Lambda_DNA-bd_dom_sf"/>
</dbReference>
<dbReference type="PROSITE" id="PS50943">
    <property type="entry name" value="HTH_CROC1"/>
    <property type="match status" value="1"/>
</dbReference>
<evidence type="ECO:0000313" key="3">
    <source>
        <dbReference type="EMBL" id="MBF4163473.1"/>
    </source>
</evidence>
<dbReference type="PANTHER" id="PTHR46797:SF1">
    <property type="entry name" value="METHYLPHOSPHONATE SYNTHASE"/>
    <property type="match status" value="1"/>
</dbReference>
<dbReference type="CDD" id="cd02209">
    <property type="entry name" value="cupin_XRE_C"/>
    <property type="match status" value="1"/>
</dbReference>
<dbReference type="InterPro" id="IPR050807">
    <property type="entry name" value="TransReg_Diox_bact_type"/>
</dbReference>
<accession>A0A930UYY9</accession>
<protein>
    <submittedName>
        <fullName evidence="3">Helix-turn-helix domain-containing protein</fullName>
    </submittedName>
</protein>
<feature type="domain" description="HTH cro/C1-type" evidence="2">
    <location>
        <begin position="20"/>
        <end position="74"/>
    </location>
</feature>
<dbReference type="Pfam" id="PF01381">
    <property type="entry name" value="HTH_3"/>
    <property type="match status" value="1"/>
</dbReference>
<name>A0A930UYY9_9ACTN</name>
<dbReference type="CDD" id="cd00093">
    <property type="entry name" value="HTH_XRE"/>
    <property type="match status" value="1"/>
</dbReference>
<evidence type="ECO:0000256" key="1">
    <source>
        <dbReference type="ARBA" id="ARBA00023125"/>
    </source>
</evidence>
<dbReference type="InterPro" id="IPR014710">
    <property type="entry name" value="RmlC-like_jellyroll"/>
</dbReference>
<organism evidence="3 4">
    <name type="scientific">Nocardioides acrostichi</name>
    <dbReference type="NCBI Taxonomy" id="2784339"/>
    <lineage>
        <taxon>Bacteria</taxon>
        <taxon>Bacillati</taxon>
        <taxon>Actinomycetota</taxon>
        <taxon>Actinomycetes</taxon>
        <taxon>Propionibacteriales</taxon>
        <taxon>Nocardioidaceae</taxon>
        <taxon>Nocardioides</taxon>
    </lineage>
</organism>
<keyword evidence="1" id="KW-0238">DNA-binding</keyword>
<dbReference type="SUPFAM" id="SSF47413">
    <property type="entry name" value="lambda repressor-like DNA-binding domains"/>
    <property type="match status" value="1"/>
</dbReference>
<evidence type="ECO:0000313" key="4">
    <source>
        <dbReference type="Proteomes" id="UP000656804"/>
    </source>
</evidence>
<dbReference type="GO" id="GO:0005829">
    <property type="term" value="C:cytosol"/>
    <property type="evidence" value="ECO:0007669"/>
    <property type="project" value="TreeGrafter"/>
</dbReference>
<evidence type="ECO:0000259" key="2">
    <source>
        <dbReference type="PROSITE" id="PS50943"/>
    </source>
</evidence>
<dbReference type="InterPro" id="IPR001387">
    <property type="entry name" value="Cro/C1-type_HTH"/>
</dbReference>
<dbReference type="Proteomes" id="UP000656804">
    <property type="component" value="Unassembled WGS sequence"/>
</dbReference>
<sequence>MEQSRSGAVSSPGATAGARVRAIRESRGLSLSALAAIAGIGKATLSELESGRRNPTLDTLYAIAGPLGVPLVALVAESDLVVGDAALDSVRLHVQHDADSTTEVYLVRVRPGATRRSPAHAPGVREQLVVLSGEGTLEAEGASVPLAPGVHHAWAADQPHAYSASDAGVLVAVDVIVTPGIS</sequence>
<keyword evidence="4" id="KW-1185">Reference proteome</keyword>
<reference evidence="3" key="1">
    <citation type="submission" date="2020-11" db="EMBL/GenBank/DDBJ databases">
        <title>Nocardioides sp. CBS4Y-1, whole genome shotgun sequence.</title>
        <authorList>
            <person name="Tuo L."/>
        </authorList>
    </citation>
    <scope>NUCLEOTIDE SEQUENCE</scope>
    <source>
        <strain evidence="3">CBS4Y-1</strain>
    </source>
</reference>
<proteinExistence type="predicted"/>
<dbReference type="SMART" id="SM00530">
    <property type="entry name" value="HTH_XRE"/>
    <property type="match status" value="1"/>
</dbReference>
<dbReference type="SUPFAM" id="SSF51182">
    <property type="entry name" value="RmlC-like cupins"/>
    <property type="match status" value="1"/>
</dbReference>